<sequence length="807" mass="89387">MRKRRRTCTTIYLGSNDKRFEYVTDGNVKLADSVTIERWVVRLMACTKAWMRLDADGMRTIHGTRIEGLLNIELQWLAELTKARTIESEAFSVDDDDDDDDGDDKLKLRPLTARAIVAAEKDLDKRFADFEVAGEAVTCVWEDEDFGSLGKDIPQRLKQLGFKRTAPRALEFCRKLVFGNGDISTAEASAEDMVAGLPSTFGRNIRLIAEAFDLTRDELETLAFLAVVKHFAGLRSICNAYDYERRGLDLVVEVLSAAFGRKVSKTVFSKSKTLWNTGLISGINSRTPDFEDQISFLDDGDLLDTIFTIPQTLEEMFAHAVTAAPQSILTLKDFSHQPEIESYLLPYLKKALAEHRQGVNVLLYGPPGTGKTELARLLAKETGSALFEVSPKSGPDNGYRSDKNNRLTRWHCGERLFANTSHTMLLLDEADDVCNAGLISVFGMATTARTNKAELNKTLETAPVPTIWACNSTESMDPALMRRFDVVLEVPIPPESVRRRICRKAFDGAVSEHFIDRCAACEELSPGVAARTAGVVKTLSGEVDADETAEKLINATLMAQFGKELPAALNNVSDMYSTAFVNTDADLDAIAEGLKRTRSGRLCLYGAPGTGKSEYVRWLAARLDMPLVIKRASDLLSPYVGMTEKLIAAAFHSARQQGAVLLIDEADSFLQDRANARASWEVSQVNELLTQMESFPGIFCATTNLFKEIDRASLRRFDLKAEFRPMTTKQTVEFAKCCAGKLALGEISAADLARLERLDGLTPGDFAAVRRGGRFNPLKNTADFVTRLEGEVEMKEEGRKKPQIGFY</sequence>
<dbReference type="CDD" id="cd00009">
    <property type="entry name" value="AAA"/>
    <property type="match status" value="1"/>
</dbReference>
<evidence type="ECO:0000256" key="3">
    <source>
        <dbReference type="ARBA" id="ARBA00022840"/>
    </source>
</evidence>
<keyword evidence="3" id="KW-0067">ATP-binding</keyword>
<evidence type="ECO:0000313" key="5">
    <source>
        <dbReference type="EMBL" id="EPD99431.1"/>
    </source>
</evidence>
<dbReference type="InterPro" id="IPR027417">
    <property type="entry name" value="P-loop_NTPase"/>
</dbReference>
<feature type="domain" description="AAA+ ATPase" evidence="4">
    <location>
        <begin position="357"/>
        <end position="494"/>
    </location>
</feature>
<dbReference type="InterPro" id="IPR050221">
    <property type="entry name" value="26S_Proteasome_ATPase"/>
</dbReference>
<keyword evidence="6" id="KW-1185">Reference proteome</keyword>
<dbReference type="CDD" id="cd19481">
    <property type="entry name" value="RecA-like_protease"/>
    <property type="match status" value="1"/>
</dbReference>
<dbReference type="PANTHER" id="PTHR23073">
    <property type="entry name" value="26S PROTEASOME REGULATORY SUBUNIT"/>
    <property type="match status" value="1"/>
</dbReference>
<dbReference type="AlphaFoldDB" id="S3BG44"/>
<evidence type="ECO:0000259" key="4">
    <source>
        <dbReference type="SMART" id="SM00382"/>
    </source>
</evidence>
<evidence type="ECO:0000256" key="2">
    <source>
        <dbReference type="ARBA" id="ARBA00022741"/>
    </source>
</evidence>
<dbReference type="InterPro" id="IPR003959">
    <property type="entry name" value="ATPase_AAA_core"/>
</dbReference>
<evidence type="ECO:0000313" key="6">
    <source>
        <dbReference type="Proteomes" id="UP000014400"/>
    </source>
</evidence>
<dbReference type="InterPro" id="IPR003593">
    <property type="entry name" value="AAA+_ATPase"/>
</dbReference>
<dbReference type="GO" id="GO:0016887">
    <property type="term" value="F:ATP hydrolysis activity"/>
    <property type="evidence" value="ECO:0007669"/>
    <property type="project" value="InterPro"/>
</dbReference>
<proteinExistence type="inferred from homology"/>
<name>S3BG44_9BURK</name>
<reference evidence="5 6" key="1">
    <citation type="submission" date="2013-04" db="EMBL/GenBank/DDBJ databases">
        <title>The Genome Sequence of Sutterella wadsworthensis HGA0223.</title>
        <authorList>
            <consortium name="The Broad Institute Genomics Platform"/>
            <person name="Earl A."/>
            <person name="Ward D."/>
            <person name="Feldgarden M."/>
            <person name="Gevers D."/>
            <person name="Schmidt T.M."/>
            <person name="Dover J."/>
            <person name="Dai D."/>
            <person name="Walker B."/>
            <person name="Young S."/>
            <person name="Zeng Q."/>
            <person name="Gargeya S."/>
            <person name="Fitzgerald M."/>
            <person name="Haas B."/>
            <person name="Abouelleil A."/>
            <person name="Allen A.W."/>
            <person name="Alvarado L."/>
            <person name="Arachchi H.M."/>
            <person name="Berlin A.M."/>
            <person name="Chapman S.B."/>
            <person name="Gainer-Dewar J."/>
            <person name="Goldberg J."/>
            <person name="Griggs A."/>
            <person name="Gujja S."/>
            <person name="Hansen M."/>
            <person name="Howarth C."/>
            <person name="Imamovic A."/>
            <person name="Ireland A."/>
            <person name="Larimer J."/>
            <person name="McCowan C."/>
            <person name="Murphy C."/>
            <person name="Pearson M."/>
            <person name="Poon T.W."/>
            <person name="Priest M."/>
            <person name="Roberts A."/>
            <person name="Saif S."/>
            <person name="Shea T."/>
            <person name="Sisk P."/>
            <person name="Sykes S."/>
            <person name="Wortman J."/>
            <person name="Nusbaum C."/>
            <person name="Birren B."/>
        </authorList>
    </citation>
    <scope>NUCLEOTIDE SEQUENCE [LARGE SCALE GENOMIC DNA]</scope>
    <source>
        <strain evidence="5 6">HGA0223</strain>
    </source>
</reference>
<protein>
    <recommendedName>
        <fullName evidence="4">AAA+ ATPase domain-containing protein</fullName>
    </recommendedName>
</protein>
<keyword evidence="2" id="KW-0547">Nucleotide-binding</keyword>
<feature type="domain" description="AAA+ ATPase" evidence="4">
    <location>
        <begin position="598"/>
        <end position="727"/>
    </location>
</feature>
<dbReference type="eggNOG" id="COG0464">
    <property type="taxonomic scope" value="Bacteria"/>
</dbReference>
<dbReference type="GO" id="GO:0005524">
    <property type="term" value="F:ATP binding"/>
    <property type="evidence" value="ECO:0007669"/>
    <property type="project" value="UniProtKB-KW"/>
</dbReference>
<dbReference type="Pfam" id="PF00004">
    <property type="entry name" value="AAA"/>
    <property type="match status" value="2"/>
</dbReference>
<dbReference type="EMBL" id="ATCF01000016">
    <property type="protein sequence ID" value="EPD99431.1"/>
    <property type="molecule type" value="Genomic_DNA"/>
</dbReference>
<organism evidence="5 6">
    <name type="scientific">Sutterella wadsworthensis HGA0223</name>
    <dbReference type="NCBI Taxonomy" id="1203554"/>
    <lineage>
        <taxon>Bacteria</taxon>
        <taxon>Pseudomonadati</taxon>
        <taxon>Pseudomonadota</taxon>
        <taxon>Betaproteobacteria</taxon>
        <taxon>Burkholderiales</taxon>
        <taxon>Sutterellaceae</taxon>
        <taxon>Sutterella</taxon>
    </lineage>
</organism>
<evidence type="ECO:0000256" key="1">
    <source>
        <dbReference type="ARBA" id="ARBA00006914"/>
    </source>
</evidence>
<accession>S3BG44</accession>
<dbReference type="HOGENOM" id="CLU_020632_0_0_4"/>
<comment type="similarity">
    <text evidence="1">Belongs to the AAA ATPase family.</text>
</comment>
<dbReference type="RefSeq" id="WP_016474399.1">
    <property type="nucleotide sequence ID" value="NZ_KE150480.1"/>
</dbReference>
<dbReference type="Gene3D" id="3.40.50.300">
    <property type="entry name" value="P-loop containing nucleotide triphosphate hydrolases"/>
    <property type="match status" value="2"/>
</dbReference>
<dbReference type="SMART" id="SM00382">
    <property type="entry name" value="AAA"/>
    <property type="match status" value="2"/>
</dbReference>
<comment type="caution">
    <text evidence="5">The sequence shown here is derived from an EMBL/GenBank/DDBJ whole genome shotgun (WGS) entry which is preliminary data.</text>
</comment>
<dbReference type="STRING" id="1203554.HMPREF1476_01110"/>
<dbReference type="PATRIC" id="fig|1203554.3.peg.1144"/>
<gene>
    <name evidence="5" type="ORF">HMPREF1476_01110</name>
</gene>
<dbReference type="SUPFAM" id="SSF52540">
    <property type="entry name" value="P-loop containing nucleoside triphosphate hydrolases"/>
    <property type="match status" value="2"/>
</dbReference>
<dbReference type="Proteomes" id="UP000014400">
    <property type="component" value="Unassembled WGS sequence"/>
</dbReference>